<organism evidence="6">
    <name type="scientific">Gordonia sp. MP11Mi</name>
    <dbReference type="NCBI Taxonomy" id="3022769"/>
    <lineage>
        <taxon>Bacteria</taxon>
        <taxon>Bacillati</taxon>
        <taxon>Actinomycetota</taxon>
        <taxon>Actinomycetes</taxon>
        <taxon>Mycobacteriales</taxon>
        <taxon>Gordoniaceae</taxon>
        <taxon>Gordonia</taxon>
    </lineage>
</organism>
<feature type="region of interest" description="Disordered" evidence="3">
    <location>
        <begin position="454"/>
        <end position="474"/>
    </location>
</feature>
<dbReference type="GO" id="GO:0052689">
    <property type="term" value="F:carboxylic ester hydrolase activity"/>
    <property type="evidence" value="ECO:0007669"/>
    <property type="project" value="UniProtKB-ARBA"/>
</dbReference>
<dbReference type="PANTHER" id="PTHR22946:SF9">
    <property type="entry name" value="POLYKETIDE TRANSFERASE AF380"/>
    <property type="match status" value="1"/>
</dbReference>
<proteinExistence type="inferred from homology"/>
<dbReference type="Gene3D" id="3.40.50.1820">
    <property type="entry name" value="alpha/beta hydrolase"/>
    <property type="match status" value="2"/>
</dbReference>
<dbReference type="InterPro" id="IPR008979">
    <property type="entry name" value="Galactose-bd-like_sf"/>
</dbReference>
<dbReference type="Gene3D" id="2.60.120.260">
    <property type="entry name" value="Galactose-binding domain-like"/>
    <property type="match status" value="1"/>
</dbReference>
<dbReference type="SUPFAM" id="SSF53474">
    <property type="entry name" value="alpha/beta-Hydrolases"/>
    <property type="match status" value="1"/>
</dbReference>
<protein>
    <recommendedName>
        <fullName evidence="5">Xaa-Pro dipeptidyl-peptidase C-terminal domain-containing protein</fullName>
    </recommendedName>
</protein>
<accession>A0AA97GW01</accession>
<comment type="similarity">
    <text evidence="1">Belongs to the AB hydrolase superfamily.</text>
</comment>
<dbReference type="InterPro" id="IPR000383">
    <property type="entry name" value="Xaa-Pro-like_dom"/>
</dbReference>
<feature type="domain" description="Xaa-Pro dipeptidyl-peptidase C-terminal" evidence="5">
    <location>
        <begin position="381"/>
        <end position="602"/>
    </location>
</feature>
<dbReference type="AlphaFoldDB" id="A0AA97GW01"/>
<gene>
    <name evidence="6" type="ORF">MP11Mi_22960</name>
</gene>
<feature type="chain" id="PRO_5041655398" description="Xaa-Pro dipeptidyl-peptidase C-terminal domain-containing protein" evidence="4">
    <location>
        <begin position="36"/>
        <end position="606"/>
    </location>
</feature>
<evidence type="ECO:0000256" key="2">
    <source>
        <dbReference type="ARBA" id="ARBA00022801"/>
    </source>
</evidence>
<evidence type="ECO:0000256" key="4">
    <source>
        <dbReference type="SAM" id="SignalP"/>
    </source>
</evidence>
<feature type="signal peptide" evidence="4">
    <location>
        <begin position="1"/>
        <end position="35"/>
    </location>
</feature>
<evidence type="ECO:0000256" key="1">
    <source>
        <dbReference type="ARBA" id="ARBA00008645"/>
    </source>
</evidence>
<evidence type="ECO:0000256" key="3">
    <source>
        <dbReference type="SAM" id="MobiDB-lite"/>
    </source>
</evidence>
<dbReference type="PANTHER" id="PTHR22946">
    <property type="entry name" value="DIENELACTONE HYDROLASE DOMAIN-CONTAINING PROTEIN-RELATED"/>
    <property type="match status" value="1"/>
</dbReference>
<dbReference type="InterPro" id="IPR050261">
    <property type="entry name" value="FrsA_esterase"/>
</dbReference>
<dbReference type="InterPro" id="IPR013736">
    <property type="entry name" value="Xaa-Pro_dipept_C"/>
</dbReference>
<evidence type="ECO:0000313" key="6">
    <source>
        <dbReference type="EMBL" id="WOC13197.1"/>
    </source>
</evidence>
<dbReference type="SUPFAM" id="SSF49785">
    <property type="entry name" value="Galactose-binding domain-like"/>
    <property type="match status" value="1"/>
</dbReference>
<dbReference type="InterPro" id="IPR029058">
    <property type="entry name" value="AB_hydrolase_fold"/>
</dbReference>
<dbReference type="Pfam" id="PF02129">
    <property type="entry name" value="Peptidase_S15"/>
    <property type="match status" value="1"/>
</dbReference>
<evidence type="ECO:0000259" key="5">
    <source>
        <dbReference type="SMART" id="SM00939"/>
    </source>
</evidence>
<dbReference type="SMART" id="SM00939">
    <property type="entry name" value="PepX_C"/>
    <property type="match status" value="1"/>
</dbReference>
<dbReference type="GO" id="GO:0008239">
    <property type="term" value="F:dipeptidyl-peptidase activity"/>
    <property type="evidence" value="ECO:0007669"/>
    <property type="project" value="InterPro"/>
</dbReference>
<dbReference type="EMBL" id="CP128986">
    <property type="protein sequence ID" value="WOC13197.1"/>
    <property type="molecule type" value="Genomic_DNA"/>
</dbReference>
<reference evidence="6" key="1">
    <citation type="submission" date="2023-06" db="EMBL/GenBank/DDBJ databases">
        <title>Gordonia sp. nov. and Pseudochrobactrum sp. nov., two species isolated from the burying beetle Nicrophorus vespilloides.</title>
        <authorList>
            <person name="Poehlein A."/>
            <person name="Guzman J."/>
            <person name="Daniel R."/>
            <person name="Vilcinskas A."/>
        </authorList>
    </citation>
    <scope>NUCLEOTIDE SEQUENCE</scope>
    <source>
        <strain evidence="6">MP11Mi</strain>
    </source>
</reference>
<keyword evidence="2" id="KW-0378">Hydrolase</keyword>
<name>A0AA97GW01_9ACTN</name>
<keyword evidence="4" id="KW-0732">Signal</keyword>
<sequence length="606" mass="63683">MIYNWLLMKQITRSWRWRLGSVAVVVALCAALAQAAPAAADRSGVAVSTLYFAVPDSQGGRCTVVGDLYRPAQATHAHPVPALLTTNGFGGSKDDLAGMAKMFASRGYAVLAYSGLGFGGSSCRVSLDSPDPDGRAASALISFLGGRSGIGFRDAARRVSASTVDFVIHDETTRHGERRADDPRVGMLGGSYGGSVQFAAAAVDPRLDTIVPIATWNDLSYSIVPNNTGQIRGVTTASPGAFKLNWGVSFAAAGVASGAAHADVQPERLTGCPNFPREVCDGIGQGVATGKPSARVIDRLRAASVTRFVDRVQVPTLLVQGENDTLFNLNESLATYRALSKRGVPAHLIWFSGGHSGESAPGDFDETAPDPESQYVTGRVVDWMDRHLKGAATAADPTFAYFRNWVGYRGNARPAYTESSAVDSGRAERYAFSGSDRLVADRATATRGRARLTTPVVPVPSGSDRPDALGVTGIQSPDAPGTYARWMSSRLAEPVSTVGSPKVTLRVDAHKNGRPVRSNSVVLFLRVVDVAPNGATTTVGDLVAPIRVAEQGKPFTVTMPAIVHRFAPGHRIGLVAAGNSANYRPGEPGVAVSIPASGGTFELPVR</sequence>